<dbReference type="PROSITE" id="PS00107">
    <property type="entry name" value="PROTEIN_KINASE_ATP"/>
    <property type="match status" value="1"/>
</dbReference>
<evidence type="ECO:0000256" key="11">
    <source>
        <dbReference type="ARBA" id="ARBA00023136"/>
    </source>
</evidence>
<comment type="caution">
    <text evidence="20">The sequence shown here is derived from an EMBL/GenBank/DDBJ whole genome shotgun (WGS) entry which is preliminary data.</text>
</comment>
<evidence type="ECO:0000256" key="12">
    <source>
        <dbReference type="ARBA" id="ARBA00023180"/>
    </source>
</evidence>
<feature type="signal peptide" evidence="18">
    <location>
        <begin position="1"/>
        <end position="21"/>
    </location>
</feature>
<evidence type="ECO:0000256" key="10">
    <source>
        <dbReference type="ARBA" id="ARBA00022989"/>
    </source>
</evidence>
<dbReference type="PANTHER" id="PTHR34590">
    <property type="entry name" value="OS03G0124300 PROTEIN-RELATED"/>
    <property type="match status" value="1"/>
</dbReference>
<evidence type="ECO:0000259" key="19">
    <source>
        <dbReference type="PROSITE" id="PS50011"/>
    </source>
</evidence>
<organism evidence="20 21">
    <name type="scientific">Deinandra increscens subsp. villosa</name>
    <dbReference type="NCBI Taxonomy" id="3103831"/>
    <lineage>
        <taxon>Eukaryota</taxon>
        <taxon>Viridiplantae</taxon>
        <taxon>Streptophyta</taxon>
        <taxon>Embryophyta</taxon>
        <taxon>Tracheophyta</taxon>
        <taxon>Spermatophyta</taxon>
        <taxon>Magnoliopsida</taxon>
        <taxon>eudicotyledons</taxon>
        <taxon>Gunneridae</taxon>
        <taxon>Pentapetalae</taxon>
        <taxon>asterids</taxon>
        <taxon>campanulids</taxon>
        <taxon>Asterales</taxon>
        <taxon>Asteraceae</taxon>
        <taxon>Asteroideae</taxon>
        <taxon>Heliantheae alliance</taxon>
        <taxon>Madieae</taxon>
        <taxon>Madiinae</taxon>
        <taxon>Deinandra</taxon>
    </lineage>
</organism>
<dbReference type="Pfam" id="PF12819">
    <property type="entry name" value="Malectin_like"/>
    <property type="match status" value="1"/>
</dbReference>
<accession>A0AAP0H0D9</accession>
<dbReference type="AlphaFoldDB" id="A0AAP0H0D9"/>
<sequence>MFSFTSLFFSLLLLFTSTTTAQSYNATDRIFLDCGSSSTTITDRRWGGDENSKFVPSNIATITFSSQPNYLDPSVPLTPYSSARIFNTSSFTYTFPVSEGPKFVRLYFYPATYSGLTPNQSFFSVSSNGYSLLTNFSAFLAASFLANTRSGVKHFVKEYIIHVKETKILNVTFTPSPKSYAFINGIEIVSTPENLYFNSINVKYVGMINGPVITNDTSLENIYRLNVAGGQISSIEDTGMYRSWDPDDNYIYSAATGVTDVYQKPITYTTKTPNYTAPELVYQTQRSMGSQSDKYNLTWILPVDSGFYYNLRLHFCNIMPECTKGGQIVFKIFINNQTADQEFDLFYLQRGSGYPVYKDYVVFVNDPDHSRGKQDLWIEMHPHPSSTLYLDAYLNGLEAFKLSMGRSLTSPNPELSSTTPQTRHTKSMTRNKKRPPYAMIIGGIGGALVLFSILVLIVFKQRRRAKHYCVATNMSSYGHEYIESKSSHSKLPSDRCRCFSLTEVKAATNEFNDNFVIGRGGFGMVYRGYIDNDKTVVAIKRLNSSSKQGFHEFITEIGFLSKLRHVQLVSLIGYCDDQGEMILVYDYMPNGTLQEHLYKNNNPPLSWKRRLHICIGAAKGLHYLHTGASRAIIHRDVKSTNILLDENWVAKLSDFGLSKLGSKDQAKNHVS</sequence>
<evidence type="ECO:0000256" key="4">
    <source>
        <dbReference type="ARBA" id="ARBA00022679"/>
    </source>
</evidence>
<evidence type="ECO:0000256" key="1">
    <source>
        <dbReference type="ARBA" id="ARBA00004479"/>
    </source>
</evidence>
<evidence type="ECO:0000256" key="13">
    <source>
        <dbReference type="ARBA" id="ARBA00047899"/>
    </source>
</evidence>
<dbReference type="GO" id="GO:0016020">
    <property type="term" value="C:membrane"/>
    <property type="evidence" value="ECO:0007669"/>
    <property type="project" value="UniProtKB-SubCell"/>
</dbReference>
<keyword evidence="4" id="KW-0808">Transferase</keyword>
<dbReference type="FunFam" id="1.10.510.10:FF:001023">
    <property type="entry name" value="Os07g0541700 protein"/>
    <property type="match status" value="1"/>
</dbReference>
<keyword evidence="9 15" id="KW-0067">ATP-binding</keyword>
<proteinExistence type="predicted"/>
<evidence type="ECO:0000256" key="6">
    <source>
        <dbReference type="ARBA" id="ARBA00022729"/>
    </source>
</evidence>
<comment type="catalytic activity">
    <reaction evidence="14">
        <text>L-seryl-[protein] + ATP = O-phospho-L-seryl-[protein] + ADP + H(+)</text>
        <dbReference type="Rhea" id="RHEA:17989"/>
        <dbReference type="Rhea" id="RHEA-COMP:9863"/>
        <dbReference type="Rhea" id="RHEA-COMP:11604"/>
        <dbReference type="ChEBI" id="CHEBI:15378"/>
        <dbReference type="ChEBI" id="CHEBI:29999"/>
        <dbReference type="ChEBI" id="CHEBI:30616"/>
        <dbReference type="ChEBI" id="CHEBI:83421"/>
        <dbReference type="ChEBI" id="CHEBI:456216"/>
        <dbReference type="EC" id="2.7.11.1"/>
    </reaction>
</comment>
<evidence type="ECO:0000256" key="3">
    <source>
        <dbReference type="ARBA" id="ARBA00022527"/>
    </source>
</evidence>
<gene>
    <name evidence="20" type="ORF">SSX86_014492</name>
</gene>
<feature type="transmembrane region" description="Helical" evidence="17">
    <location>
        <begin position="437"/>
        <end position="459"/>
    </location>
</feature>
<feature type="binding site" evidence="15">
    <location>
        <position position="540"/>
    </location>
    <ligand>
        <name>ATP</name>
        <dbReference type="ChEBI" id="CHEBI:30616"/>
    </ligand>
</feature>
<keyword evidence="8" id="KW-0418">Kinase</keyword>
<dbReference type="PANTHER" id="PTHR34590:SF5">
    <property type="entry name" value="OS04G0586500 PROTEIN"/>
    <property type="match status" value="1"/>
</dbReference>
<dbReference type="Gene3D" id="1.10.510.10">
    <property type="entry name" value="Transferase(Phosphotransferase) domain 1"/>
    <property type="match status" value="1"/>
</dbReference>
<evidence type="ECO:0000256" key="7">
    <source>
        <dbReference type="ARBA" id="ARBA00022741"/>
    </source>
</evidence>
<evidence type="ECO:0000256" key="17">
    <source>
        <dbReference type="SAM" id="Phobius"/>
    </source>
</evidence>
<dbReference type="FunFam" id="2.60.120.430:FF:000007">
    <property type="entry name" value="FERONIA receptor-like kinase"/>
    <property type="match status" value="1"/>
</dbReference>
<dbReference type="InterPro" id="IPR000719">
    <property type="entry name" value="Prot_kinase_dom"/>
</dbReference>
<dbReference type="InterPro" id="IPR001245">
    <property type="entry name" value="Ser-Thr/Tyr_kinase_cat_dom"/>
</dbReference>
<comment type="subcellular location">
    <subcellularLocation>
        <location evidence="1">Membrane</location>
        <topology evidence="1">Single-pass type I membrane protein</topology>
    </subcellularLocation>
</comment>
<dbReference type="Gene3D" id="2.60.120.430">
    <property type="entry name" value="Galactose-binding lectin"/>
    <property type="match status" value="2"/>
</dbReference>
<dbReference type="SUPFAM" id="SSF56112">
    <property type="entry name" value="Protein kinase-like (PK-like)"/>
    <property type="match status" value="1"/>
</dbReference>
<keyword evidence="3" id="KW-0723">Serine/threonine-protein kinase</keyword>
<evidence type="ECO:0000256" key="8">
    <source>
        <dbReference type="ARBA" id="ARBA00022777"/>
    </source>
</evidence>
<keyword evidence="5 17" id="KW-0812">Transmembrane</keyword>
<dbReference type="InterPro" id="IPR017441">
    <property type="entry name" value="Protein_kinase_ATP_BS"/>
</dbReference>
<dbReference type="GO" id="GO:0004714">
    <property type="term" value="F:transmembrane receptor protein tyrosine kinase activity"/>
    <property type="evidence" value="ECO:0007669"/>
    <property type="project" value="InterPro"/>
</dbReference>
<dbReference type="EC" id="2.7.11.1" evidence="2"/>
<dbReference type="PROSITE" id="PS00108">
    <property type="entry name" value="PROTEIN_KINASE_ST"/>
    <property type="match status" value="1"/>
</dbReference>
<dbReference type="EMBL" id="JBCNJP010000015">
    <property type="protein sequence ID" value="KAK9067167.1"/>
    <property type="molecule type" value="Genomic_DNA"/>
</dbReference>
<evidence type="ECO:0000256" key="14">
    <source>
        <dbReference type="ARBA" id="ARBA00048679"/>
    </source>
</evidence>
<dbReference type="SMART" id="SM00220">
    <property type="entry name" value="S_TKc"/>
    <property type="match status" value="1"/>
</dbReference>
<dbReference type="CDD" id="cd12087">
    <property type="entry name" value="TM_EGFR-like"/>
    <property type="match status" value="1"/>
</dbReference>
<evidence type="ECO:0000313" key="20">
    <source>
        <dbReference type="EMBL" id="KAK9067167.1"/>
    </source>
</evidence>
<evidence type="ECO:0000256" key="16">
    <source>
        <dbReference type="SAM" id="MobiDB-lite"/>
    </source>
</evidence>
<dbReference type="InterPro" id="IPR024788">
    <property type="entry name" value="Malectin-like_Carb-bd_dom"/>
</dbReference>
<evidence type="ECO:0000256" key="5">
    <source>
        <dbReference type="ARBA" id="ARBA00022692"/>
    </source>
</evidence>
<dbReference type="FunFam" id="3.30.200.20:FF:000039">
    <property type="entry name" value="receptor-like protein kinase FERONIA"/>
    <property type="match status" value="1"/>
</dbReference>
<dbReference type="InterPro" id="IPR045272">
    <property type="entry name" value="ANXUR1/2-like"/>
</dbReference>
<keyword evidence="7 15" id="KW-0547">Nucleotide-binding</keyword>
<keyword evidence="6 18" id="KW-0732">Signal</keyword>
<feature type="chain" id="PRO_5043037577" description="non-specific serine/threonine protein kinase" evidence="18">
    <location>
        <begin position="22"/>
        <end position="671"/>
    </location>
</feature>
<protein>
    <recommendedName>
        <fullName evidence="2">non-specific serine/threonine protein kinase</fullName>
        <ecNumber evidence="2">2.7.11.1</ecNumber>
    </recommendedName>
</protein>
<dbReference type="Proteomes" id="UP001408789">
    <property type="component" value="Unassembled WGS sequence"/>
</dbReference>
<keyword evidence="12" id="KW-0325">Glycoprotein</keyword>
<evidence type="ECO:0000256" key="18">
    <source>
        <dbReference type="SAM" id="SignalP"/>
    </source>
</evidence>
<keyword evidence="10 17" id="KW-1133">Transmembrane helix</keyword>
<dbReference type="InterPro" id="IPR008271">
    <property type="entry name" value="Ser/Thr_kinase_AS"/>
</dbReference>
<dbReference type="InterPro" id="IPR011009">
    <property type="entry name" value="Kinase-like_dom_sf"/>
</dbReference>
<dbReference type="Pfam" id="PF07714">
    <property type="entry name" value="PK_Tyr_Ser-Thr"/>
    <property type="match status" value="1"/>
</dbReference>
<dbReference type="Gene3D" id="3.30.200.20">
    <property type="entry name" value="Phosphorylase Kinase, domain 1"/>
    <property type="match status" value="1"/>
</dbReference>
<dbReference type="FunFam" id="2.60.120.430:FF:000003">
    <property type="entry name" value="FERONIA receptor-like kinase"/>
    <property type="match status" value="1"/>
</dbReference>
<comment type="catalytic activity">
    <reaction evidence="13">
        <text>L-threonyl-[protein] + ATP = O-phospho-L-threonyl-[protein] + ADP + H(+)</text>
        <dbReference type="Rhea" id="RHEA:46608"/>
        <dbReference type="Rhea" id="RHEA-COMP:11060"/>
        <dbReference type="Rhea" id="RHEA-COMP:11605"/>
        <dbReference type="ChEBI" id="CHEBI:15378"/>
        <dbReference type="ChEBI" id="CHEBI:30013"/>
        <dbReference type="ChEBI" id="CHEBI:30616"/>
        <dbReference type="ChEBI" id="CHEBI:61977"/>
        <dbReference type="ChEBI" id="CHEBI:456216"/>
        <dbReference type="EC" id="2.7.11.1"/>
    </reaction>
</comment>
<keyword evidence="21" id="KW-1185">Reference proteome</keyword>
<dbReference type="PROSITE" id="PS50011">
    <property type="entry name" value="PROTEIN_KINASE_DOM"/>
    <property type="match status" value="1"/>
</dbReference>
<keyword evidence="11 17" id="KW-0472">Membrane</keyword>
<dbReference type="GO" id="GO:0004674">
    <property type="term" value="F:protein serine/threonine kinase activity"/>
    <property type="evidence" value="ECO:0007669"/>
    <property type="project" value="UniProtKB-KW"/>
</dbReference>
<evidence type="ECO:0000256" key="2">
    <source>
        <dbReference type="ARBA" id="ARBA00012513"/>
    </source>
</evidence>
<feature type="region of interest" description="Disordered" evidence="16">
    <location>
        <begin position="408"/>
        <end position="431"/>
    </location>
</feature>
<feature type="domain" description="Protein kinase" evidence="19">
    <location>
        <begin position="511"/>
        <end position="671"/>
    </location>
</feature>
<evidence type="ECO:0000256" key="15">
    <source>
        <dbReference type="PROSITE-ProRule" id="PRU10141"/>
    </source>
</evidence>
<name>A0AAP0H0D9_9ASTR</name>
<dbReference type="GO" id="GO:0005524">
    <property type="term" value="F:ATP binding"/>
    <property type="evidence" value="ECO:0007669"/>
    <property type="project" value="UniProtKB-UniRule"/>
</dbReference>
<feature type="compositionally biased region" description="Polar residues" evidence="16">
    <location>
        <begin position="408"/>
        <end position="422"/>
    </location>
</feature>
<reference evidence="20 21" key="1">
    <citation type="submission" date="2024-04" db="EMBL/GenBank/DDBJ databases">
        <title>The reference genome of an endangered Asteraceae, Deinandra increscens subsp. villosa, native to the Central Coast of California.</title>
        <authorList>
            <person name="Guilliams M."/>
            <person name="Hasenstab-Lehman K."/>
            <person name="Meyer R."/>
            <person name="Mcevoy S."/>
        </authorList>
    </citation>
    <scope>NUCLEOTIDE SEQUENCE [LARGE SCALE GENOMIC DNA]</scope>
    <source>
        <tissue evidence="20">Leaf</tissue>
    </source>
</reference>
<evidence type="ECO:0000313" key="21">
    <source>
        <dbReference type="Proteomes" id="UP001408789"/>
    </source>
</evidence>
<evidence type="ECO:0000256" key="9">
    <source>
        <dbReference type="ARBA" id="ARBA00022840"/>
    </source>
</evidence>